<dbReference type="InterPro" id="IPR029071">
    <property type="entry name" value="Ubiquitin-like_domsf"/>
</dbReference>
<dbReference type="PROSITE" id="PS00845">
    <property type="entry name" value="CAP_GLY_1"/>
    <property type="match status" value="1"/>
</dbReference>
<dbReference type="SMART" id="SM01052">
    <property type="entry name" value="CAP_GLY"/>
    <property type="match status" value="1"/>
</dbReference>
<feature type="region of interest" description="Disordered" evidence="5">
    <location>
        <begin position="1"/>
        <end position="23"/>
    </location>
</feature>
<accession>A0A1V8SGX9</accession>
<dbReference type="GO" id="GO:0005634">
    <property type="term" value="C:nucleus"/>
    <property type="evidence" value="ECO:0007669"/>
    <property type="project" value="TreeGrafter"/>
</dbReference>
<dbReference type="PANTHER" id="PTHR18916:SF85">
    <property type="entry name" value="TUBULIN-FOLDING COFACTOR B"/>
    <property type="match status" value="1"/>
</dbReference>
<dbReference type="AlphaFoldDB" id="A0A1V8SGX9"/>
<evidence type="ECO:0000256" key="2">
    <source>
        <dbReference type="ARBA" id="ARBA00022490"/>
    </source>
</evidence>
<dbReference type="SUPFAM" id="SSF54236">
    <property type="entry name" value="Ubiquitin-like"/>
    <property type="match status" value="1"/>
</dbReference>
<dbReference type="InterPro" id="IPR000938">
    <property type="entry name" value="CAP-Gly_domain"/>
</dbReference>
<dbReference type="PANTHER" id="PTHR18916">
    <property type="entry name" value="DYNACTIN 1-RELATED MICROTUBULE-BINDING"/>
    <property type="match status" value="1"/>
</dbReference>
<dbReference type="GO" id="GO:0035371">
    <property type="term" value="C:microtubule plus-end"/>
    <property type="evidence" value="ECO:0007669"/>
    <property type="project" value="TreeGrafter"/>
</dbReference>
<organism evidence="7 8">
    <name type="scientific">Cryoendolithus antarcticus</name>
    <dbReference type="NCBI Taxonomy" id="1507870"/>
    <lineage>
        <taxon>Eukaryota</taxon>
        <taxon>Fungi</taxon>
        <taxon>Dikarya</taxon>
        <taxon>Ascomycota</taxon>
        <taxon>Pezizomycotina</taxon>
        <taxon>Dothideomycetes</taxon>
        <taxon>Dothideomycetidae</taxon>
        <taxon>Cladosporiales</taxon>
        <taxon>Cladosporiaceae</taxon>
        <taxon>Cryoendolithus</taxon>
    </lineage>
</organism>
<keyword evidence="3" id="KW-0143">Chaperone</keyword>
<protein>
    <recommendedName>
        <fullName evidence="6">CAP-Gly domain-containing protein</fullName>
    </recommendedName>
</protein>
<evidence type="ECO:0000256" key="3">
    <source>
        <dbReference type="ARBA" id="ARBA00023186"/>
    </source>
</evidence>
<keyword evidence="2" id="KW-0963">Cytoplasm</keyword>
<reference evidence="8" key="1">
    <citation type="submission" date="2017-03" db="EMBL/GenBank/DDBJ databases">
        <title>Genomes of endolithic fungi from Antarctica.</title>
        <authorList>
            <person name="Coleine C."/>
            <person name="Masonjones S."/>
            <person name="Stajich J.E."/>
        </authorList>
    </citation>
    <scope>NUCLEOTIDE SEQUENCE [LARGE SCALE GENOMIC DNA]</scope>
    <source>
        <strain evidence="8">CCFEE 5527</strain>
    </source>
</reference>
<dbReference type="Proteomes" id="UP000192596">
    <property type="component" value="Unassembled WGS sequence"/>
</dbReference>
<dbReference type="Pfam" id="PF14560">
    <property type="entry name" value="Ubiquitin_2"/>
    <property type="match status" value="1"/>
</dbReference>
<dbReference type="InParanoid" id="A0A1V8SGX9"/>
<dbReference type="InterPro" id="IPR036859">
    <property type="entry name" value="CAP-Gly_dom_sf"/>
</dbReference>
<comment type="similarity">
    <text evidence="4">Belongs to the TBCB family.</text>
</comment>
<dbReference type="Gene3D" id="2.30.30.190">
    <property type="entry name" value="CAP Gly-rich-like domain"/>
    <property type="match status" value="1"/>
</dbReference>
<evidence type="ECO:0000256" key="5">
    <source>
        <dbReference type="SAM" id="MobiDB-lite"/>
    </source>
</evidence>
<dbReference type="Pfam" id="PF01302">
    <property type="entry name" value="CAP_GLY"/>
    <property type="match status" value="1"/>
</dbReference>
<comment type="subcellular location">
    <subcellularLocation>
        <location evidence="1">Cytoplasm</location>
    </subcellularLocation>
</comment>
<dbReference type="GO" id="GO:0051010">
    <property type="term" value="F:microtubule plus-end binding"/>
    <property type="evidence" value="ECO:0007669"/>
    <property type="project" value="TreeGrafter"/>
</dbReference>
<gene>
    <name evidence="7" type="ORF">B0A48_15566</name>
</gene>
<dbReference type="OrthoDB" id="5295208at2759"/>
<sequence>MAPTSHDIPMLIVSDSSSSERRISPSWSIATLKAKLEPVTGVPARSQKLSIKIGSQAAVPIESTDERVEVGAWKLQAYAEIRAIDTRPPGLRENYTDVSAVEKFELPQSEYETRTDSVLAYKRANKLGRFDPSAPEHEQQKVAEAWREVEERGVQTGKRCRLLPDTDHRRGTIGYVGLVPEIPGASGPWIGVKLDEPTGKNDGSVNGKNYFSCAPKYGVFVRAARVEIGDFTVLDDLDDEPKDEDEEF</sequence>
<evidence type="ECO:0000313" key="8">
    <source>
        <dbReference type="Proteomes" id="UP000192596"/>
    </source>
</evidence>
<evidence type="ECO:0000256" key="1">
    <source>
        <dbReference type="ARBA" id="ARBA00004496"/>
    </source>
</evidence>
<evidence type="ECO:0000313" key="7">
    <source>
        <dbReference type="EMBL" id="OQN98287.1"/>
    </source>
</evidence>
<dbReference type="FunCoup" id="A0A1V8SGX9">
    <property type="interactions" value="1284"/>
</dbReference>
<comment type="caution">
    <text evidence="7">The sequence shown here is derived from an EMBL/GenBank/DDBJ whole genome shotgun (WGS) entry which is preliminary data.</text>
</comment>
<evidence type="ECO:0000259" key="6">
    <source>
        <dbReference type="PROSITE" id="PS50245"/>
    </source>
</evidence>
<dbReference type="InterPro" id="IPR000626">
    <property type="entry name" value="Ubiquitin-like_dom"/>
</dbReference>
<dbReference type="PROSITE" id="PS50245">
    <property type="entry name" value="CAP_GLY_2"/>
    <property type="match status" value="1"/>
</dbReference>
<dbReference type="SUPFAM" id="SSF74924">
    <property type="entry name" value="Cap-Gly domain"/>
    <property type="match status" value="1"/>
</dbReference>
<dbReference type="EMBL" id="NAJO01000047">
    <property type="protein sequence ID" value="OQN98287.1"/>
    <property type="molecule type" value="Genomic_DNA"/>
</dbReference>
<evidence type="ECO:0000256" key="4">
    <source>
        <dbReference type="ARBA" id="ARBA00025779"/>
    </source>
</evidence>
<name>A0A1V8SGX9_9PEZI</name>
<keyword evidence="8" id="KW-1185">Reference proteome</keyword>
<feature type="domain" description="CAP-Gly" evidence="6">
    <location>
        <begin position="180"/>
        <end position="222"/>
    </location>
</feature>
<dbReference type="GO" id="GO:0005938">
    <property type="term" value="C:cell cortex"/>
    <property type="evidence" value="ECO:0007669"/>
    <property type="project" value="TreeGrafter"/>
</dbReference>
<dbReference type="Gene3D" id="3.10.20.90">
    <property type="entry name" value="Phosphatidylinositol 3-kinase Catalytic Subunit, Chain A, domain 1"/>
    <property type="match status" value="1"/>
</dbReference>
<proteinExistence type="inferred from homology"/>
<dbReference type="GO" id="GO:0031122">
    <property type="term" value="P:cytoplasmic microtubule organization"/>
    <property type="evidence" value="ECO:0007669"/>
    <property type="project" value="TreeGrafter"/>
</dbReference>